<dbReference type="AlphaFoldDB" id="A0A4Q4ZFB9"/>
<reference evidence="3 4" key="1">
    <citation type="submission" date="2019-01" db="EMBL/GenBank/DDBJ databases">
        <title>Nocardioides guangzhouensis sp. nov., an actinobacterium isolated from soil.</title>
        <authorList>
            <person name="Fu Y."/>
            <person name="Cai Y."/>
            <person name="Lin Z."/>
            <person name="Chen P."/>
        </authorList>
    </citation>
    <scope>NUCLEOTIDE SEQUENCE [LARGE SCALE GENOMIC DNA]</scope>
    <source>
        <strain evidence="3 4">130</strain>
    </source>
</reference>
<sequence>MQACRAPPRSRGRLQPAHGDARGGRVRLNRKQANEARAPRTLARRTTSLYADDADGLDRDVLNRKRLATQLARAIRDLSEETNSAVVGLVGPWGSGKSSLLGQIETDLATNQWYVGHHNPWAYSDFAGAAAGFFSSLRDAVPEDVLGKEWRATVGEWVSKAAPVGAAGGVAGVDGSGAIGAVGAIITGDRSPARLRDDAARGLAKIDHPVLMVLDDLDRLSPEELLFTFKLVRLLGRLPNVYYLLAYDETTLTDLLETTELVGKGSGRAQQYLEKIIQVRLEIPPMLPEQQTSLANAAIDEICKRHEMVLSAGATQRLQQMWQSCLSIYLDQPRSVKRLFTQVDATWPDVAGEVDFTDYVAMTFLRVFERRILDLVITHRNEILQQPASISFASRSESPQDRWARWKTLLSAARPRHPDAVEKLLASLFIYLRGAREGTTYVGSSYQEDVSRRMGVGTSEHFDRYVQIGVPESDLAESSVRAAASELRSGVLGSALKTLTDRLLDDAGSVLVKLRREHETDPLPAANTLPFLASVYFSTMDQKSGIFGFSPDFRVVGLAVDVLDKEPPESASAILLSVADLDTSSVALAVDCVQSALQESEDPHPWAQLARDSVGGRLESTIRSLMSDPASPHRRLTRFLYSHRQLTEPSRTSALLWEIIDQGHWGLPEVLGLLVPLGQASDGQSTWTSLGDFSEEAVDTLLGIDAVLERLPAHPDLLARTEQDSYFERRIDESDLDARVEYALTGMERIRARRDAESSMHAATAGMEEPDGSIPDSSDQAESTS</sequence>
<keyword evidence="4" id="KW-1185">Reference proteome</keyword>
<dbReference type="OrthoDB" id="88903at2"/>
<dbReference type="SUPFAM" id="SSF52540">
    <property type="entry name" value="P-loop containing nucleoside triphosphate hydrolases"/>
    <property type="match status" value="1"/>
</dbReference>
<feature type="region of interest" description="Disordered" evidence="1">
    <location>
        <begin position="753"/>
        <end position="785"/>
    </location>
</feature>
<dbReference type="InterPro" id="IPR011646">
    <property type="entry name" value="KAP_P-loop"/>
</dbReference>
<comment type="caution">
    <text evidence="3">The sequence shown here is derived from an EMBL/GenBank/DDBJ whole genome shotgun (WGS) entry which is preliminary data.</text>
</comment>
<dbReference type="Proteomes" id="UP000295198">
    <property type="component" value="Unassembled WGS sequence"/>
</dbReference>
<name>A0A4Q4ZFB9_9ACTN</name>
<evidence type="ECO:0000259" key="2">
    <source>
        <dbReference type="Pfam" id="PF07693"/>
    </source>
</evidence>
<feature type="region of interest" description="Disordered" evidence="1">
    <location>
        <begin position="1"/>
        <end position="24"/>
    </location>
</feature>
<evidence type="ECO:0000313" key="3">
    <source>
        <dbReference type="EMBL" id="RYP86870.1"/>
    </source>
</evidence>
<feature type="domain" description="KAP NTPase" evidence="2">
    <location>
        <begin position="65"/>
        <end position="345"/>
    </location>
</feature>
<evidence type="ECO:0000256" key="1">
    <source>
        <dbReference type="SAM" id="MobiDB-lite"/>
    </source>
</evidence>
<evidence type="ECO:0000313" key="4">
    <source>
        <dbReference type="Proteomes" id="UP000295198"/>
    </source>
</evidence>
<gene>
    <name evidence="3" type="ORF">EKO23_07810</name>
</gene>
<protein>
    <recommendedName>
        <fullName evidence="2">KAP NTPase domain-containing protein</fullName>
    </recommendedName>
</protein>
<accession>A0A4Q4ZFB9</accession>
<dbReference type="PANTHER" id="PTHR22674:SF6">
    <property type="entry name" value="NTPASE KAP FAMILY P-LOOP DOMAIN-CONTAINING PROTEIN 1"/>
    <property type="match status" value="1"/>
</dbReference>
<dbReference type="InterPro" id="IPR027417">
    <property type="entry name" value="P-loop_NTPase"/>
</dbReference>
<dbReference type="InterPro" id="IPR052754">
    <property type="entry name" value="NTPase_KAP_P-loop"/>
</dbReference>
<proteinExistence type="predicted"/>
<organism evidence="3 4">
    <name type="scientific">Nocardioides guangzhouensis</name>
    <dbReference type="NCBI Taxonomy" id="2497878"/>
    <lineage>
        <taxon>Bacteria</taxon>
        <taxon>Bacillati</taxon>
        <taxon>Actinomycetota</taxon>
        <taxon>Actinomycetes</taxon>
        <taxon>Propionibacteriales</taxon>
        <taxon>Nocardioidaceae</taxon>
        <taxon>Nocardioides</taxon>
    </lineage>
</organism>
<dbReference type="PANTHER" id="PTHR22674">
    <property type="entry name" value="NTPASE, KAP FAMILY P-LOOP DOMAIN-CONTAINING 1"/>
    <property type="match status" value="1"/>
</dbReference>
<dbReference type="EMBL" id="SDKM01000009">
    <property type="protein sequence ID" value="RYP86870.1"/>
    <property type="molecule type" value="Genomic_DNA"/>
</dbReference>
<dbReference type="Pfam" id="PF07693">
    <property type="entry name" value="KAP_NTPase"/>
    <property type="match status" value="1"/>
</dbReference>
<dbReference type="Gene3D" id="3.40.50.300">
    <property type="entry name" value="P-loop containing nucleotide triphosphate hydrolases"/>
    <property type="match status" value="1"/>
</dbReference>
<feature type="compositionally biased region" description="Polar residues" evidence="1">
    <location>
        <begin position="775"/>
        <end position="785"/>
    </location>
</feature>